<dbReference type="Gene3D" id="3.40.50.720">
    <property type="entry name" value="NAD(P)-binding Rossmann-like Domain"/>
    <property type="match status" value="1"/>
</dbReference>
<organism evidence="2 3">
    <name type="scientific">Clostridium beijerinckii</name>
    <name type="common">Clostridium MP</name>
    <dbReference type="NCBI Taxonomy" id="1520"/>
    <lineage>
        <taxon>Bacteria</taxon>
        <taxon>Bacillati</taxon>
        <taxon>Bacillota</taxon>
        <taxon>Clostridia</taxon>
        <taxon>Eubacteriales</taxon>
        <taxon>Clostridiaceae</taxon>
        <taxon>Clostridium</taxon>
    </lineage>
</organism>
<dbReference type="PANTHER" id="PTHR21708">
    <property type="entry name" value="PROBABLE 2-DEHYDROPANTOATE 2-REDUCTASE"/>
    <property type="match status" value="1"/>
</dbReference>
<reference evidence="2 3" key="1">
    <citation type="submission" date="2016-05" db="EMBL/GenBank/DDBJ databases">
        <title>Microbial solvent formation.</title>
        <authorList>
            <person name="Poehlein A."/>
            <person name="Montoya Solano J.D."/>
            <person name="Flitsch S."/>
            <person name="Krabben P."/>
            <person name="Duerre P."/>
            <person name="Daniel R."/>
        </authorList>
    </citation>
    <scope>NUCLEOTIDE SEQUENCE [LARGE SCALE GENOMIC DNA]</scope>
    <source>
        <strain evidence="2 3">DSM 53</strain>
    </source>
</reference>
<name>A0A1S8S4U8_CLOBE</name>
<proteinExistence type="predicted"/>
<dbReference type="InterPro" id="IPR036291">
    <property type="entry name" value="NAD(P)-bd_dom_sf"/>
</dbReference>
<accession>A0A1S8S4U8</accession>
<sequence>MNILIIGAGVIGTTYGWQLSEVGNNVTILAREKRFKELKKNGIRIRCSDYRNGEENFKDLIYKPCVVNDFSNEDRFDFIIVSVKSTQLDKLFQQIQNKVGKSDVLIFQNFWENTNKIERYLSPSQYVFGFPHIMGGGMDEEGIYCTIFGNKTAPTMLGEKDGKITKRIKTIAKVMESANLNPEVSTQILPWILTHYAEAAGLLSGVMKAGSGKAFAESNEILKHTILAIREGLNVCKARGIDIDKIEPQNLYYSSLDVLIPALKNIYCIDGAQLMIKGHISHSINEMKAMFYDVFESGKKYNVDMPYFSELKHYVDKFVVLK</sequence>
<dbReference type="Pfam" id="PF02558">
    <property type="entry name" value="ApbA"/>
    <property type="match status" value="1"/>
</dbReference>
<dbReference type="InterPro" id="IPR051402">
    <property type="entry name" value="KPR-Related"/>
</dbReference>
<dbReference type="EMBL" id="LZZI01000053">
    <property type="protein sequence ID" value="OOM60345.1"/>
    <property type="molecule type" value="Genomic_DNA"/>
</dbReference>
<dbReference type="AlphaFoldDB" id="A0A1S8S4U8"/>
<evidence type="ECO:0000259" key="1">
    <source>
        <dbReference type="Pfam" id="PF02558"/>
    </source>
</evidence>
<dbReference type="Proteomes" id="UP000190973">
    <property type="component" value="Unassembled WGS sequence"/>
</dbReference>
<dbReference type="InterPro" id="IPR013332">
    <property type="entry name" value="KPR_N"/>
</dbReference>
<evidence type="ECO:0000313" key="3">
    <source>
        <dbReference type="Proteomes" id="UP000190973"/>
    </source>
</evidence>
<keyword evidence="2" id="KW-0560">Oxidoreductase</keyword>
<dbReference type="EC" id="1.4.99.6" evidence="2"/>
<dbReference type="GO" id="GO:0016491">
    <property type="term" value="F:oxidoreductase activity"/>
    <property type="evidence" value="ECO:0007669"/>
    <property type="project" value="UniProtKB-KW"/>
</dbReference>
<gene>
    <name evidence="2" type="primary">dadA_3</name>
    <name evidence="2" type="ORF">CLBCK_29410</name>
</gene>
<dbReference type="GO" id="GO:0005737">
    <property type="term" value="C:cytoplasm"/>
    <property type="evidence" value="ECO:0007669"/>
    <property type="project" value="TreeGrafter"/>
</dbReference>
<comment type="caution">
    <text evidence="2">The sequence shown here is derived from an EMBL/GenBank/DDBJ whole genome shotgun (WGS) entry which is preliminary data.</text>
</comment>
<evidence type="ECO:0000313" key="2">
    <source>
        <dbReference type="EMBL" id="OOM60345.1"/>
    </source>
</evidence>
<dbReference type="PANTHER" id="PTHR21708:SF26">
    <property type="entry name" value="2-DEHYDROPANTOATE 2-REDUCTASE"/>
    <property type="match status" value="1"/>
</dbReference>
<dbReference type="RefSeq" id="WP_077839402.1">
    <property type="nucleotide sequence ID" value="NZ_JABTAE010000001.1"/>
</dbReference>
<dbReference type="SUPFAM" id="SSF51735">
    <property type="entry name" value="NAD(P)-binding Rossmann-fold domains"/>
    <property type="match status" value="1"/>
</dbReference>
<feature type="domain" description="Ketopantoate reductase N-terminal" evidence="1">
    <location>
        <begin position="3"/>
        <end position="130"/>
    </location>
</feature>
<protein>
    <submittedName>
        <fullName evidence="2">D-amino acid dehydrogenase small subunit</fullName>
        <ecNumber evidence="2">1.4.99.6</ecNumber>
    </submittedName>
</protein>